<dbReference type="EMBL" id="JBBKAJ010000022">
    <property type="protein sequence ID" value="MEJ8633299.1"/>
    <property type="molecule type" value="Genomic_DNA"/>
</dbReference>
<dbReference type="Proteomes" id="UP001377168">
    <property type="component" value="Unassembled WGS sequence"/>
</dbReference>
<gene>
    <name evidence="1" type="ORF">WKI67_07815</name>
</gene>
<proteinExistence type="predicted"/>
<keyword evidence="1" id="KW-0378">Hydrolase</keyword>
<comment type="caution">
    <text evidence="1">The sequence shown here is derived from an EMBL/GenBank/DDBJ whole genome shotgun (WGS) entry which is preliminary data.</text>
</comment>
<reference evidence="1" key="1">
    <citation type="submission" date="2024-03" db="EMBL/GenBank/DDBJ databases">
        <title>Novel Streptomyces species of biotechnological and ecological value are a feature of Machair soil.</title>
        <authorList>
            <person name="Prole J.R."/>
            <person name="Goodfellow M."/>
            <person name="Allenby N."/>
            <person name="Ward A.C."/>
        </authorList>
    </citation>
    <scope>NUCLEOTIDE SEQUENCE</scope>
    <source>
        <strain evidence="1">MS2.AVA.5</strain>
    </source>
</reference>
<keyword evidence="2" id="KW-1185">Reference proteome</keyword>
<name>A0ACC6PPE8_9ACTN</name>
<evidence type="ECO:0000313" key="1">
    <source>
        <dbReference type="EMBL" id="MEJ8633299.1"/>
    </source>
</evidence>
<evidence type="ECO:0000313" key="2">
    <source>
        <dbReference type="Proteomes" id="UP001377168"/>
    </source>
</evidence>
<accession>A0ACC6PPE8</accession>
<protein>
    <submittedName>
        <fullName evidence="1">Vms1/Ankzf1 family peptidyl-tRNA hydrolase</fullName>
    </submittedName>
</protein>
<organism evidence="1 2">
    <name type="scientific">Streptomyces achmelvichensis</name>
    <dbReference type="NCBI Taxonomy" id="3134111"/>
    <lineage>
        <taxon>Bacteria</taxon>
        <taxon>Bacillati</taxon>
        <taxon>Actinomycetota</taxon>
        <taxon>Actinomycetes</taxon>
        <taxon>Kitasatosporales</taxon>
        <taxon>Streptomycetaceae</taxon>
        <taxon>Streptomyces</taxon>
    </lineage>
</organism>
<sequence length="373" mass="40311">MQLGFLAPLYERPGPWASVYLGTDRADEAHPGRRELQARAACRELSGQGADEATGQAVYEALIAPETLPGEAGRAVFAAGGEVVLDPVLTARPPGNDDVTWSAVPRVAPLLDLAEQEPVCLVAYIDRQGADLEVRSTHGHRSAGRAEGRDWPLHRSPSADWSEQHFQQSVENTWDENAATTAAAVAGACDRHDADLVVLAGDLRQRRAVHRKLPAGLHAHVVETEHGSRSDGGSRLLDKDVERARADRLHQRADDELDRYLSARDATAEGVPALVEAAREHRIAALFVRPEGPDGNREVWVGDGPDQLAVRRTESQYLGEVHPSSARADDALIRSAVVTNAEVLRVPPVGGHSVPVGGLGALLRWPYQDEERA</sequence>